<proteinExistence type="predicted"/>
<reference evidence="1 2" key="1">
    <citation type="submission" date="2016-10" db="EMBL/GenBank/DDBJ databases">
        <authorList>
            <person name="de Groot N.N."/>
        </authorList>
    </citation>
    <scope>NUCLEOTIDE SEQUENCE [LARGE SCALE GENOMIC DNA]</scope>
    <source>
        <strain evidence="1 2">CGMCC 1.7005</strain>
    </source>
</reference>
<dbReference type="STRING" id="477690.SAMN05216474_2947"/>
<evidence type="ECO:0008006" key="3">
    <source>
        <dbReference type="Google" id="ProtNLM"/>
    </source>
</evidence>
<keyword evidence="2" id="KW-1185">Reference proteome</keyword>
<organism evidence="1 2">
    <name type="scientific">Lishizhenia tianjinensis</name>
    <dbReference type="NCBI Taxonomy" id="477690"/>
    <lineage>
        <taxon>Bacteria</taxon>
        <taxon>Pseudomonadati</taxon>
        <taxon>Bacteroidota</taxon>
        <taxon>Flavobacteriia</taxon>
        <taxon>Flavobacteriales</taxon>
        <taxon>Crocinitomicaceae</taxon>
        <taxon>Lishizhenia</taxon>
    </lineage>
</organism>
<evidence type="ECO:0000313" key="2">
    <source>
        <dbReference type="Proteomes" id="UP000236454"/>
    </source>
</evidence>
<dbReference type="OrthoDB" id="1023020at2"/>
<dbReference type="Proteomes" id="UP000236454">
    <property type="component" value="Unassembled WGS sequence"/>
</dbReference>
<dbReference type="EMBL" id="FPAS01000006">
    <property type="protein sequence ID" value="SFT88826.1"/>
    <property type="molecule type" value="Genomic_DNA"/>
</dbReference>
<protein>
    <recommendedName>
        <fullName evidence="3">Transposase zinc-ribbon domain-containing protein</fullName>
    </recommendedName>
</protein>
<evidence type="ECO:0000313" key="1">
    <source>
        <dbReference type="EMBL" id="SFT88826.1"/>
    </source>
</evidence>
<accession>A0A1I7BNS8</accession>
<name>A0A1I7BNS8_9FLAO</name>
<sequence length="268" mass="31776">MNINQFIRLYGSEKKCISFIKTHREACGISCPKCNSNVTNWKEKHLYWRCKCGKKISLKSGTLLESTKLKYAVWFKAIFLMTHVKKSYSTLELARLLGIKRYRTVWYLCMKIRTAMGQELLAREYFQFLYILSKENKSEYNINSLRHNSISAILKKAEKGRDEINLIAPQILHERVHAREVQLARKKYRCLKILGAHEKIELKPAYTPTKPGIQLWMKKLLRNSNKLLNGIHHGVSFLHLQKYMFEFSFNYNYRYKDKFNPIIQQLLT</sequence>
<dbReference type="AlphaFoldDB" id="A0A1I7BNS8"/>
<gene>
    <name evidence="1" type="ORF">SAMN05216474_2947</name>
</gene>
<dbReference type="RefSeq" id="WP_090252518.1">
    <property type="nucleotide sequence ID" value="NZ_FPAS01000006.1"/>
</dbReference>